<sequence>MHRSESGKFCAEIITYSGCFTEADTFSGLIEMVNNAIGTYFEIPEKYLSFMPGYLPPIELAQVFSIFPVKEKTQELKFENTNAEVKG</sequence>
<protein>
    <submittedName>
        <fullName evidence="1">Uncharacterized protein</fullName>
    </submittedName>
</protein>
<reference evidence="2" key="1">
    <citation type="submission" date="2017-09" db="EMBL/GenBank/DDBJ databases">
        <title>Depth-based differentiation of microbial function through sediment-hosted aquifers and enrichment of novel symbionts in the deep terrestrial subsurface.</title>
        <authorList>
            <person name="Probst A.J."/>
            <person name="Ladd B."/>
            <person name="Jarett J.K."/>
            <person name="Geller-Mcgrath D.E."/>
            <person name="Sieber C.M.K."/>
            <person name="Emerson J.B."/>
            <person name="Anantharaman K."/>
            <person name="Thomas B.C."/>
            <person name="Malmstrom R."/>
            <person name="Stieglmeier M."/>
            <person name="Klingl A."/>
            <person name="Woyke T."/>
            <person name="Ryan C.M."/>
            <person name="Banfield J.F."/>
        </authorList>
    </citation>
    <scope>NUCLEOTIDE SEQUENCE [LARGE SCALE GENOMIC DNA]</scope>
</reference>
<dbReference type="EMBL" id="PFEL01000126">
    <property type="protein sequence ID" value="PJE68495.1"/>
    <property type="molecule type" value="Genomic_DNA"/>
</dbReference>
<name>A0A2M8L4P3_9BACT</name>
<dbReference type="AlphaFoldDB" id="A0A2M8L4P3"/>
<dbReference type="SUPFAM" id="SSF143100">
    <property type="entry name" value="TTHA1013/TTHA0281-like"/>
    <property type="match status" value="1"/>
</dbReference>
<dbReference type="Proteomes" id="UP000229500">
    <property type="component" value="Unassembled WGS sequence"/>
</dbReference>
<comment type="caution">
    <text evidence="1">The sequence shown here is derived from an EMBL/GenBank/DDBJ whole genome shotgun (WGS) entry which is preliminary data.</text>
</comment>
<dbReference type="Gene3D" id="3.30.160.250">
    <property type="match status" value="1"/>
</dbReference>
<gene>
    <name evidence="1" type="ORF">COU96_03340</name>
</gene>
<proteinExistence type="predicted"/>
<evidence type="ECO:0000313" key="1">
    <source>
        <dbReference type="EMBL" id="PJE68495.1"/>
    </source>
</evidence>
<dbReference type="InterPro" id="IPR035069">
    <property type="entry name" value="TTHA1013/TTHA0281-like"/>
</dbReference>
<organism evidence="1 2">
    <name type="scientific">Candidatus Shapirobacteria bacterium CG10_big_fil_rev_8_21_14_0_10_38_14</name>
    <dbReference type="NCBI Taxonomy" id="1974483"/>
    <lineage>
        <taxon>Bacteria</taxon>
        <taxon>Candidatus Shapironibacteriota</taxon>
    </lineage>
</organism>
<evidence type="ECO:0000313" key="2">
    <source>
        <dbReference type="Proteomes" id="UP000229500"/>
    </source>
</evidence>
<accession>A0A2M8L4P3</accession>